<proteinExistence type="predicted"/>
<dbReference type="RefSeq" id="WP_208499328.1">
    <property type="nucleotide sequence ID" value="NZ_JAGFNP010000016.1"/>
</dbReference>
<organism evidence="1 2">
    <name type="scientific">Glycomyces niveus</name>
    <dbReference type="NCBI Taxonomy" id="2820287"/>
    <lineage>
        <taxon>Bacteria</taxon>
        <taxon>Bacillati</taxon>
        <taxon>Actinomycetota</taxon>
        <taxon>Actinomycetes</taxon>
        <taxon>Glycomycetales</taxon>
        <taxon>Glycomycetaceae</taxon>
        <taxon>Glycomyces</taxon>
    </lineage>
</organism>
<comment type="caution">
    <text evidence="1">The sequence shown here is derived from an EMBL/GenBank/DDBJ whole genome shotgun (WGS) entry which is preliminary data.</text>
</comment>
<keyword evidence="2" id="KW-1185">Reference proteome</keyword>
<evidence type="ECO:0008006" key="3">
    <source>
        <dbReference type="Google" id="ProtNLM"/>
    </source>
</evidence>
<sequence>MVPTDITAAASQVKTLGSNADASRPVSTAGQQAASANSGYMTSIAIKNFTDCFEEVGAALEKRLTNHAEALDECAESYDATDSEVANPFNSYLRDLR</sequence>
<name>A0ABS3UCY3_9ACTN</name>
<gene>
    <name evidence="1" type="ORF">J5V16_22570</name>
</gene>
<reference evidence="1 2" key="1">
    <citation type="submission" date="2021-03" db="EMBL/GenBank/DDBJ databases">
        <title>Glycomyces sp. nov., a novel actinomycete isolated from soil.</title>
        <authorList>
            <person name="Yang X."/>
            <person name="Xu X."/>
        </authorList>
    </citation>
    <scope>NUCLEOTIDE SEQUENCE [LARGE SCALE GENOMIC DNA]</scope>
    <source>
        <strain evidence="1 2">NEAU-S30</strain>
    </source>
</reference>
<dbReference type="EMBL" id="JAGFNP010000016">
    <property type="protein sequence ID" value="MBO3735618.1"/>
    <property type="molecule type" value="Genomic_DNA"/>
</dbReference>
<evidence type="ECO:0000313" key="2">
    <source>
        <dbReference type="Proteomes" id="UP000681341"/>
    </source>
</evidence>
<accession>A0ABS3UCY3</accession>
<dbReference type="Proteomes" id="UP000681341">
    <property type="component" value="Unassembled WGS sequence"/>
</dbReference>
<evidence type="ECO:0000313" key="1">
    <source>
        <dbReference type="EMBL" id="MBO3735618.1"/>
    </source>
</evidence>
<protein>
    <recommendedName>
        <fullName evidence="3">ESX-1 secretion-associated protein</fullName>
    </recommendedName>
</protein>